<evidence type="ECO:0000313" key="2">
    <source>
        <dbReference type="Proteomes" id="UP000186104"/>
    </source>
</evidence>
<keyword evidence="2" id="KW-1185">Reference proteome</keyword>
<dbReference type="KEGG" id="dtm:BJL86_3255"/>
<dbReference type="OrthoDB" id="3431291at2"/>
<sequence length="67" mass="7415">MSTTVDLVDTLDRWEASGGHWRVLTERPDQLVFGLFTCDGGEQMSQVAGARTQALETFLAGRLRSDD</sequence>
<dbReference type="EMBL" id="CP015961">
    <property type="protein sequence ID" value="ANI94014.1"/>
    <property type="molecule type" value="Genomic_DNA"/>
</dbReference>
<accession>A0A173LQH8</accession>
<gene>
    <name evidence="1" type="ORF">BJL86_3255</name>
</gene>
<organism evidence="1 2">
    <name type="scientific">Dietzia timorensis</name>
    <dbReference type="NCBI Taxonomy" id="499555"/>
    <lineage>
        <taxon>Bacteria</taxon>
        <taxon>Bacillati</taxon>
        <taxon>Actinomycetota</taxon>
        <taxon>Actinomycetes</taxon>
        <taxon>Mycobacteriales</taxon>
        <taxon>Dietziaceae</taxon>
        <taxon>Dietzia</taxon>
    </lineage>
</organism>
<dbReference type="AlphaFoldDB" id="A0A173LQH8"/>
<name>A0A173LQH8_9ACTN</name>
<reference evidence="1 2" key="1">
    <citation type="submission" date="2016-06" db="EMBL/GenBank/DDBJ databases">
        <title>Complete genome sequence of a saline-alkali tolerant type strain Dietzia timorensis ID05-A0528T.</title>
        <authorList>
            <person name="Wu X."/>
        </authorList>
    </citation>
    <scope>NUCLEOTIDE SEQUENCE [LARGE SCALE GENOMIC DNA]</scope>
    <source>
        <strain evidence="1 2">ID05-A0528</strain>
    </source>
</reference>
<dbReference type="STRING" id="499555.BJL86_3255"/>
<protein>
    <submittedName>
        <fullName evidence="1">Uncharacterized protein</fullName>
    </submittedName>
</protein>
<proteinExistence type="predicted"/>
<dbReference type="RefSeq" id="WP_067475560.1">
    <property type="nucleotide sequence ID" value="NZ_CP015961.1"/>
</dbReference>
<evidence type="ECO:0000313" key="1">
    <source>
        <dbReference type="EMBL" id="ANI94014.1"/>
    </source>
</evidence>
<dbReference type="Proteomes" id="UP000186104">
    <property type="component" value="Chromosome"/>
</dbReference>